<feature type="region of interest" description="Disordered" evidence="8">
    <location>
        <begin position="1"/>
        <end position="26"/>
    </location>
</feature>
<sequence>MSASEGRAWLDRRQSATSHQRGKERDRIVSGQVRVKTDRNARSVRGNVRKLGRKVAASYELYLFLLPTLLYFIVFHYIPMYGVQIAFKRFIAAEGIAGSPWAGLEHFERFFQSFQFWTLLRNTLGLSLYELLIAFPAPIALALLINQLASERFKKFVQTVTYAPHFISVVVIVGMLNLFLSPRNGLVNQIIGMFGGTSVFFMADPDWFKTIFVFSGVWQNAGWSTIIYLAALTAVNPELHEAAVVDGASKWQRVRHIDLPGIAPTVVILLILTVGSFMTVGYEKVYLMQNQLNIDSSEIIQTYVYKVGLLDAQYSYSAAIGLFNSAINFALLVAVNGWARRMKQASLW</sequence>
<feature type="domain" description="ABC transmembrane type-1" evidence="9">
    <location>
        <begin position="120"/>
        <end position="335"/>
    </location>
</feature>
<comment type="similarity">
    <text evidence="7">Belongs to the binding-protein-dependent transport system permease family.</text>
</comment>
<evidence type="ECO:0000256" key="5">
    <source>
        <dbReference type="ARBA" id="ARBA00022989"/>
    </source>
</evidence>
<keyword evidence="11" id="KW-1185">Reference proteome</keyword>
<dbReference type="InterPro" id="IPR000515">
    <property type="entry name" value="MetI-like"/>
</dbReference>
<feature type="transmembrane region" description="Helical" evidence="7">
    <location>
        <begin position="160"/>
        <end position="180"/>
    </location>
</feature>
<dbReference type="SUPFAM" id="SSF161098">
    <property type="entry name" value="MetI-like"/>
    <property type="match status" value="1"/>
</dbReference>
<evidence type="ECO:0000256" key="2">
    <source>
        <dbReference type="ARBA" id="ARBA00022448"/>
    </source>
</evidence>
<proteinExistence type="inferred from homology"/>
<dbReference type="PANTHER" id="PTHR43227:SF11">
    <property type="entry name" value="BLL4140 PROTEIN"/>
    <property type="match status" value="1"/>
</dbReference>
<accession>A0A5R9FYL6</accession>
<dbReference type="OrthoDB" id="9785836at2"/>
<dbReference type="InterPro" id="IPR050809">
    <property type="entry name" value="UgpAE/MalFG_permease"/>
</dbReference>
<dbReference type="Pfam" id="PF00528">
    <property type="entry name" value="BPD_transp_1"/>
    <property type="match status" value="1"/>
</dbReference>
<evidence type="ECO:0000256" key="8">
    <source>
        <dbReference type="SAM" id="MobiDB-lite"/>
    </source>
</evidence>
<dbReference type="AlphaFoldDB" id="A0A5R9FYL6"/>
<name>A0A5R9FYL6_9BACL</name>
<feature type="transmembrane region" description="Helical" evidence="7">
    <location>
        <begin position="314"/>
        <end position="339"/>
    </location>
</feature>
<dbReference type="PANTHER" id="PTHR43227">
    <property type="entry name" value="BLL4140 PROTEIN"/>
    <property type="match status" value="1"/>
</dbReference>
<evidence type="ECO:0000313" key="10">
    <source>
        <dbReference type="EMBL" id="TLS49142.1"/>
    </source>
</evidence>
<dbReference type="GO" id="GO:0055085">
    <property type="term" value="P:transmembrane transport"/>
    <property type="evidence" value="ECO:0007669"/>
    <property type="project" value="InterPro"/>
</dbReference>
<dbReference type="Gene3D" id="1.10.3720.10">
    <property type="entry name" value="MetI-like"/>
    <property type="match status" value="1"/>
</dbReference>
<dbReference type="GO" id="GO:0005886">
    <property type="term" value="C:plasma membrane"/>
    <property type="evidence" value="ECO:0007669"/>
    <property type="project" value="UniProtKB-SubCell"/>
</dbReference>
<feature type="transmembrane region" description="Helical" evidence="7">
    <location>
        <begin position="126"/>
        <end position="148"/>
    </location>
</feature>
<dbReference type="CDD" id="cd06261">
    <property type="entry name" value="TM_PBP2"/>
    <property type="match status" value="1"/>
</dbReference>
<evidence type="ECO:0000313" key="11">
    <source>
        <dbReference type="Proteomes" id="UP000309676"/>
    </source>
</evidence>
<keyword evidence="2 7" id="KW-0813">Transport</keyword>
<evidence type="ECO:0000256" key="6">
    <source>
        <dbReference type="ARBA" id="ARBA00023136"/>
    </source>
</evidence>
<evidence type="ECO:0000256" key="7">
    <source>
        <dbReference type="RuleBase" id="RU363032"/>
    </source>
</evidence>
<feature type="transmembrane region" description="Helical" evidence="7">
    <location>
        <begin position="59"/>
        <end position="78"/>
    </location>
</feature>
<reference evidence="10 11" key="1">
    <citation type="submission" date="2019-05" db="EMBL/GenBank/DDBJ databases">
        <authorList>
            <person name="Narsing Rao M.P."/>
            <person name="Li W.J."/>
        </authorList>
    </citation>
    <scope>NUCLEOTIDE SEQUENCE [LARGE SCALE GENOMIC DNA]</scope>
    <source>
        <strain evidence="10 11">SYSU_K30003</strain>
    </source>
</reference>
<dbReference type="Proteomes" id="UP000309676">
    <property type="component" value="Unassembled WGS sequence"/>
</dbReference>
<keyword evidence="4 7" id="KW-0812">Transmembrane</keyword>
<feature type="transmembrane region" description="Helical" evidence="7">
    <location>
        <begin position="186"/>
        <end position="203"/>
    </location>
</feature>
<dbReference type="PROSITE" id="PS50928">
    <property type="entry name" value="ABC_TM1"/>
    <property type="match status" value="1"/>
</dbReference>
<evidence type="ECO:0000256" key="3">
    <source>
        <dbReference type="ARBA" id="ARBA00022475"/>
    </source>
</evidence>
<organism evidence="10 11">
    <name type="scientific">Paenibacillus antri</name>
    <dbReference type="NCBI Taxonomy" id="2582848"/>
    <lineage>
        <taxon>Bacteria</taxon>
        <taxon>Bacillati</taxon>
        <taxon>Bacillota</taxon>
        <taxon>Bacilli</taxon>
        <taxon>Bacillales</taxon>
        <taxon>Paenibacillaceae</taxon>
        <taxon>Paenibacillus</taxon>
    </lineage>
</organism>
<keyword evidence="5 7" id="KW-1133">Transmembrane helix</keyword>
<evidence type="ECO:0000259" key="9">
    <source>
        <dbReference type="PROSITE" id="PS50928"/>
    </source>
</evidence>
<dbReference type="EMBL" id="VCIW01000024">
    <property type="protein sequence ID" value="TLS49142.1"/>
    <property type="molecule type" value="Genomic_DNA"/>
</dbReference>
<feature type="transmembrane region" description="Helical" evidence="7">
    <location>
        <begin position="259"/>
        <end position="282"/>
    </location>
</feature>
<protein>
    <submittedName>
        <fullName evidence="10">Sugar ABC transporter permease</fullName>
    </submittedName>
</protein>
<gene>
    <name evidence="10" type="ORF">FE782_26875</name>
</gene>
<comment type="subcellular location">
    <subcellularLocation>
        <location evidence="1 7">Cell membrane</location>
        <topology evidence="1 7">Multi-pass membrane protein</topology>
    </subcellularLocation>
</comment>
<comment type="caution">
    <text evidence="10">The sequence shown here is derived from an EMBL/GenBank/DDBJ whole genome shotgun (WGS) entry which is preliminary data.</text>
</comment>
<evidence type="ECO:0000256" key="1">
    <source>
        <dbReference type="ARBA" id="ARBA00004651"/>
    </source>
</evidence>
<evidence type="ECO:0000256" key="4">
    <source>
        <dbReference type="ARBA" id="ARBA00022692"/>
    </source>
</evidence>
<dbReference type="InterPro" id="IPR035906">
    <property type="entry name" value="MetI-like_sf"/>
</dbReference>
<keyword evidence="3" id="KW-1003">Cell membrane</keyword>
<keyword evidence="6 7" id="KW-0472">Membrane</keyword>